<dbReference type="InterPro" id="IPR047907">
    <property type="entry name" value="CD1375-like"/>
</dbReference>
<reference evidence="1 2" key="1">
    <citation type="submission" date="2024-03" db="EMBL/GenBank/DDBJ databases">
        <title>Human intestinal bacterial collection.</title>
        <authorList>
            <person name="Pauvert C."/>
            <person name="Hitch T.C.A."/>
            <person name="Clavel T."/>
        </authorList>
    </citation>
    <scope>NUCLEOTIDE SEQUENCE [LARGE SCALE GENOMIC DNA]</scope>
    <source>
        <strain evidence="1 2">CLA-JM-H44</strain>
    </source>
</reference>
<dbReference type="Proteomes" id="UP001489509">
    <property type="component" value="Unassembled WGS sequence"/>
</dbReference>
<keyword evidence="2" id="KW-1185">Reference proteome</keyword>
<comment type="caution">
    <text evidence="1">The sequence shown here is derived from an EMBL/GenBank/DDBJ whole genome shotgun (WGS) entry which is preliminary data.</text>
</comment>
<sequence length="42" mass="4553">MAMIYATLIIKGVKAYREVPAALKAQVKAILLDCGCENLITD</sequence>
<dbReference type="RefSeq" id="WP_349220857.1">
    <property type="nucleotide sequence ID" value="NZ_JBBMFD010000033.1"/>
</dbReference>
<evidence type="ECO:0000313" key="1">
    <source>
        <dbReference type="EMBL" id="MEQ2441645.1"/>
    </source>
</evidence>
<evidence type="ECO:0000313" key="2">
    <source>
        <dbReference type="Proteomes" id="UP001489509"/>
    </source>
</evidence>
<organism evidence="1 2">
    <name type="scientific">Solibaculum intestinale</name>
    <dbReference type="NCBI Taxonomy" id="3133165"/>
    <lineage>
        <taxon>Bacteria</taxon>
        <taxon>Bacillati</taxon>
        <taxon>Bacillota</taxon>
        <taxon>Clostridia</taxon>
        <taxon>Eubacteriales</taxon>
        <taxon>Oscillospiraceae</taxon>
        <taxon>Solibaculum</taxon>
    </lineage>
</organism>
<dbReference type="NCBIfam" id="NF040910">
    <property type="entry name" value="CD1375_fam"/>
    <property type="match status" value="1"/>
</dbReference>
<protein>
    <submittedName>
        <fullName evidence="1">CD1375 family protein</fullName>
    </submittedName>
</protein>
<dbReference type="EMBL" id="JBBMFD010000033">
    <property type="protein sequence ID" value="MEQ2441645.1"/>
    <property type="molecule type" value="Genomic_DNA"/>
</dbReference>
<accession>A0ABV1E4K3</accession>
<gene>
    <name evidence="1" type="ORF">WMO26_12480</name>
</gene>
<name>A0ABV1E4K3_9FIRM</name>
<proteinExistence type="predicted"/>